<dbReference type="EMBL" id="JBBKZV010000007">
    <property type="protein sequence ID" value="MEJ8823176.1"/>
    <property type="molecule type" value="Genomic_DNA"/>
</dbReference>
<comment type="caution">
    <text evidence="2">The sequence shown here is derived from an EMBL/GenBank/DDBJ whole genome shotgun (WGS) entry which is preliminary data.</text>
</comment>
<reference evidence="2 3" key="1">
    <citation type="submission" date="2024-03" db="EMBL/GenBank/DDBJ databases">
        <title>Novel species of the genus Variovorax.</title>
        <authorList>
            <person name="Liu Q."/>
            <person name="Xin Y.-H."/>
        </authorList>
    </citation>
    <scope>NUCLEOTIDE SEQUENCE [LARGE SCALE GENOMIC DNA]</scope>
    <source>
        <strain evidence="2 3">KACC 18501</strain>
    </source>
</reference>
<evidence type="ECO:0000313" key="2">
    <source>
        <dbReference type="EMBL" id="MEJ8823176.1"/>
    </source>
</evidence>
<gene>
    <name evidence="2" type="ORF">WKW80_14205</name>
</gene>
<dbReference type="RefSeq" id="WP_340364219.1">
    <property type="nucleotide sequence ID" value="NZ_JBBKZV010000007.1"/>
</dbReference>
<protein>
    <submittedName>
        <fullName evidence="2">Uncharacterized protein</fullName>
    </submittedName>
</protein>
<accession>A0ABU8W1P1</accession>
<proteinExistence type="predicted"/>
<keyword evidence="3" id="KW-1185">Reference proteome</keyword>
<feature type="region of interest" description="Disordered" evidence="1">
    <location>
        <begin position="78"/>
        <end position="99"/>
    </location>
</feature>
<evidence type="ECO:0000256" key="1">
    <source>
        <dbReference type="SAM" id="MobiDB-lite"/>
    </source>
</evidence>
<name>A0ABU8W1P1_9BURK</name>
<evidence type="ECO:0000313" key="3">
    <source>
        <dbReference type="Proteomes" id="UP001363010"/>
    </source>
</evidence>
<dbReference type="Proteomes" id="UP001363010">
    <property type="component" value="Unassembled WGS sequence"/>
</dbReference>
<sequence>MLMSPSDLKRALLDAQRGNGISPNASQRLLDEGWAEWVDYELGTPIDENSPRSLLRLTPTGIEQLEALEATPIEAAVDAQPAHPGSPSYPGAFRAQPAS</sequence>
<organism evidence="2 3">
    <name type="scientific">Variovorax humicola</name>
    <dbReference type="NCBI Taxonomy" id="1769758"/>
    <lineage>
        <taxon>Bacteria</taxon>
        <taxon>Pseudomonadati</taxon>
        <taxon>Pseudomonadota</taxon>
        <taxon>Betaproteobacteria</taxon>
        <taxon>Burkholderiales</taxon>
        <taxon>Comamonadaceae</taxon>
        <taxon>Variovorax</taxon>
    </lineage>
</organism>